<reference evidence="2" key="1">
    <citation type="journal article" date="2020" name="Nature">
        <title>Giant virus diversity and host interactions through global metagenomics.</title>
        <authorList>
            <person name="Schulz F."/>
            <person name="Roux S."/>
            <person name="Paez-Espino D."/>
            <person name="Jungbluth S."/>
            <person name="Walsh D.A."/>
            <person name="Denef V.J."/>
            <person name="McMahon K.D."/>
            <person name="Konstantinidis K.T."/>
            <person name="Eloe-Fadrosh E.A."/>
            <person name="Kyrpides N.C."/>
            <person name="Woyke T."/>
        </authorList>
    </citation>
    <scope>NUCLEOTIDE SEQUENCE</scope>
    <source>
        <strain evidence="2">GVMAG-S-1035375-24</strain>
    </source>
</reference>
<organism evidence="2">
    <name type="scientific">viral metagenome</name>
    <dbReference type="NCBI Taxonomy" id="1070528"/>
    <lineage>
        <taxon>unclassified sequences</taxon>
        <taxon>metagenomes</taxon>
        <taxon>organismal metagenomes</taxon>
    </lineage>
</organism>
<evidence type="ECO:0000313" key="2">
    <source>
        <dbReference type="EMBL" id="QHS80012.1"/>
    </source>
</evidence>
<feature type="region of interest" description="Disordered" evidence="1">
    <location>
        <begin position="1"/>
        <end position="47"/>
    </location>
</feature>
<name>A0A6C0AJV7_9ZZZZ</name>
<sequence>MDPPKTRSESKKDSRSKRDGKDRLGSGKGTRQREAIAAAGIMRPKGK</sequence>
<evidence type="ECO:0000256" key="1">
    <source>
        <dbReference type="SAM" id="MobiDB-lite"/>
    </source>
</evidence>
<dbReference type="AlphaFoldDB" id="A0A6C0AJV7"/>
<protein>
    <submittedName>
        <fullName evidence="2">Uncharacterized protein</fullName>
    </submittedName>
</protein>
<feature type="compositionally biased region" description="Basic and acidic residues" evidence="1">
    <location>
        <begin position="1"/>
        <end position="25"/>
    </location>
</feature>
<accession>A0A6C0AJV7</accession>
<dbReference type="EMBL" id="MN740666">
    <property type="protein sequence ID" value="QHS80012.1"/>
    <property type="molecule type" value="Genomic_DNA"/>
</dbReference>
<proteinExistence type="predicted"/>